<organism evidence="2 3">
    <name type="scientific">Trypanosoma cruzi</name>
    <dbReference type="NCBI Taxonomy" id="5693"/>
    <lineage>
        <taxon>Eukaryota</taxon>
        <taxon>Discoba</taxon>
        <taxon>Euglenozoa</taxon>
        <taxon>Kinetoplastea</taxon>
        <taxon>Metakinetoplastina</taxon>
        <taxon>Trypanosomatida</taxon>
        <taxon>Trypanosomatidae</taxon>
        <taxon>Trypanosoma</taxon>
        <taxon>Schizotrypanum</taxon>
    </lineage>
</organism>
<feature type="compositionally biased region" description="Basic residues" evidence="1">
    <location>
        <begin position="53"/>
        <end position="62"/>
    </location>
</feature>
<accession>A0A7J6YGR7</accession>
<feature type="region of interest" description="Disordered" evidence="1">
    <location>
        <begin position="30"/>
        <end position="83"/>
    </location>
</feature>
<sequence length="483" mass="53108">MPTMSYLWTRGIYMQRAPQRELLTIQAPMKKRQRGCRTPLMNAGDGSPIHSTTSHHHAKTSHRTADAPPDLSNRPTQSSGRAMELIRKRRSTVVRRITDIPVLGQLYESERGGSRDVGAVNVGAENFPSGAIHDFLPHARTHDERGELRGLFDGNIRCGAIDLTAVRQDAAVHVGNESDPAGNDDSGATKNCGAIGDETGAPLDKGRDESSYPQPDRLEGTCCLTTCVDNGESLIRGCGLNAQKFYNGAGRDPNFGLVRGAEDGESGSPPRLAVREDTRAGRLRHYKAMRDTSRKRKAHEYYGCPRGASSGSLGCHGAFHKTRCVEARCSNRGDVQFESTRDLAVGEARRPVRPSPEYSSIFGELHHNADPVVVAGRIDVKGETAEGQEPWLKAEERFFHDFYHHAATTRSAKRTRLTTPQDEHAIPLQQVNVPVLNTKVDHESVEPGYLGESHASLGTRRAVPFPSVFLRQSVRRLTEDSNR</sequence>
<name>A0A7J6YGR7_TRYCR</name>
<evidence type="ECO:0000313" key="2">
    <source>
        <dbReference type="EMBL" id="KAF5225802.1"/>
    </source>
</evidence>
<comment type="caution">
    <text evidence="2">The sequence shown here is derived from an EMBL/GenBank/DDBJ whole genome shotgun (WGS) entry which is preliminary data.</text>
</comment>
<evidence type="ECO:0000256" key="1">
    <source>
        <dbReference type="SAM" id="MobiDB-lite"/>
    </source>
</evidence>
<dbReference type="VEuPathDB" id="TriTrypDB:ECC02_001118"/>
<dbReference type="AlphaFoldDB" id="A0A7J6YGR7"/>
<protein>
    <submittedName>
        <fullName evidence="2">Uncharacterized protein</fullName>
    </submittedName>
</protein>
<gene>
    <name evidence="2" type="ORF">ECC02_001118</name>
</gene>
<evidence type="ECO:0000313" key="3">
    <source>
        <dbReference type="Proteomes" id="UP000583944"/>
    </source>
</evidence>
<feature type="region of interest" description="Disordered" evidence="1">
    <location>
        <begin position="176"/>
        <end position="215"/>
    </location>
</feature>
<reference evidence="2 3" key="1">
    <citation type="journal article" date="2019" name="Genome Biol. Evol.">
        <title>Nanopore Sequencing Significantly Improves Genome Assembly of the Protozoan Parasite Trypanosoma cruzi.</title>
        <authorList>
            <person name="Diaz-Viraque F."/>
            <person name="Pita S."/>
            <person name="Greif G."/>
            <person name="de Souza R.C.M."/>
            <person name="Iraola G."/>
            <person name="Robello C."/>
        </authorList>
    </citation>
    <scope>NUCLEOTIDE SEQUENCE [LARGE SCALE GENOMIC DNA]</scope>
    <source>
        <strain evidence="2 3">Berenice</strain>
    </source>
</reference>
<dbReference type="Proteomes" id="UP000583944">
    <property type="component" value="Unassembled WGS sequence"/>
</dbReference>
<dbReference type="EMBL" id="JABDHM010000005">
    <property type="protein sequence ID" value="KAF5225802.1"/>
    <property type="molecule type" value="Genomic_DNA"/>
</dbReference>
<proteinExistence type="predicted"/>